<dbReference type="InterPro" id="IPR039470">
    <property type="entry name" value="Nuc_deoxyri_tr2"/>
</dbReference>
<sequence length="198" mass="22076">MVGSQPCCYAINAPSSTTPNMSELSSKAVIHKPPTFPTVQRPSVIFYGAIQPEPAWQTSLAVSLSDLPIDILDPRRDDWDSSWKEDVSFPKFREQVEWEMNCAKLADVIVFYFPPAALTPVALLELGMYAGTGHAIVCCPEGFYKRGNVQMVCLRYGIDLLDNLEDLKEQVRTRLRGKLSESSCDKFLDKAGNSIVRV</sequence>
<dbReference type="AlphaFoldDB" id="A0A6A5QPH6"/>
<gene>
    <name evidence="1" type="ORF">BDU57DRAFT_517036</name>
</gene>
<proteinExistence type="predicted"/>
<dbReference type="OrthoDB" id="2893324at2759"/>
<dbReference type="Gene3D" id="3.40.50.450">
    <property type="match status" value="1"/>
</dbReference>
<reference evidence="1" key="1">
    <citation type="journal article" date="2020" name="Stud. Mycol.">
        <title>101 Dothideomycetes genomes: a test case for predicting lifestyles and emergence of pathogens.</title>
        <authorList>
            <person name="Haridas S."/>
            <person name="Albert R."/>
            <person name="Binder M."/>
            <person name="Bloem J."/>
            <person name="Labutti K."/>
            <person name="Salamov A."/>
            <person name="Andreopoulos B."/>
            <person name="Baker S."/>
            <person name="Barry K."/>
            <person name="Bills G."/>
            <person name="Bluhm B."/>
            <person name="Cannon C."/>
            <person name="Castanera R."/>
            <person name="Culley D."/>
            <person name="Daum C."/>
            <person name="Ezra D."/>
            <person name="Gonzalez J."/>
            <person name="Henrissat B."/>
            <person name="Kuo A."/>
            <person name="Liang C."/>
            <person name="Lipzen A."/>
            <person name="Lutzoni F."/>
            <person name="Magnuson J."/>
            <person name="Mondo S."/>
            <person name="Nolan M."/>
            <person name="Ohm R."/>
            <person name="Pangilinan J."/>
            <person name="Park H.-J."/>
            <person name="Ramirez L."/>
            <person name="Alfaro M."/>
            <person name="Sun H."/>
            <person name="Tritt A."/>
            <person name="Yoshinaga Y."/>
            <person name="Zwiers L.-H."/>
            <person name="Turgeon B."/>
            <person name="Goodwin S."/>
            <person name="Spatafora J."/>
            <person name="Crous P."/>
            <person name="Grigoriev I."/>
        </authorList>
    </citation>
    <scope>NUCLEOTIDE SEQUENCE</scope>
    <source>
        <strain evidence="1">HMLAC05119</strain>
    </source>
</reference>
<dbReference type="Proteomes" id="UP000800096">
    <property type="component" value="Unassembled WGS sequence"/>
</dbReference>
<evidence type="ECO:0000313" key="2">
    <source>
        <dbReference type="Proteomes" id="UP000800096"/>
    </source>
</evidence>
<name>A0A6A5QPH6_AMPQU</name>
<organism evidence="1 2">
    <name type="scientific">Ampelomyces quisqualis</name>
    <name type="common">Powdery mildew agent</name>
    <dbReference type="NCBI Taxonomy" id="50730"/>
    <lineage>
        <taxon>Eukaryota</taxon>
        <taxon>Fungi</taxon>
        <taxon>Dikarya</taxon>
        <taxon>Ascomycota</taxon>
        <taxon>Pezizomycotina</taxon>
        <taxon>Dothideomycetes</taxon>
        <taxon>Pleosporomycetidae</taxon>
        <taxon>Pleosporales</taxon>
        <taxon>Pleosporineae</taxon>
        <taxon>Phaeosphaeriaceae</taxon>
        <taxon>Ampelomyces</taxon>
    </lineage>
</organism>
<dbReference type="Pfam" id="PF15891">
    <property type="entry name" value="Nuc_deoxyri_tr2"/>
    <property type="match status" value="1"/>
</dbReference>
<accession>A0A6A5QPH6</accession>
<dbReference type="EMBL" id="ML979135">
    <property type="protein sequence ID" value="KAF1916758.1"/>
    <property type="molecule type" value="Genomic_DNA"/>
</dbReference>
<evidence type="ECO:0000313" key="1">
    <source>
        <dbReference type="EMBL" id="KAF1916758.1"/>
    </source>
</evidence>
<protein>
    <submittedName>
        <fullName evidence="1">Uncharacterized protein</fullName>
    </submittedName>
</protein>
<keyword evidence="2" id="KW-1185">Reference proteome</keyword>